<reference evidence="1 2" key="1">
    <citation type="submission" date="2020-08" db="EMBL/GenBank/DDBJ databases">
        <title>Sequencing the genomes of 1000 actinobacteria strains.</title>
        <authorList>
            <person name="Klenk H.-P."/>
        </authorList>
    </citation>
    <scope>NUCLEOTIDE SEQUENCE [LARGE SCALE GENOMIC DNA]</scope>
    <source>
        <strain evidence="1 2">DSM 45298</strain>
    </source>
</reference>
<gene>
    <name evidence="1" type="ORF">BKA16_002633</name>
</gene>
<comment type="caution">
    <text evidence="1">The sequence shown here is derived from an EMBL/GenBank/DDBJ whole genome shotgun (WGS) entry which is preliminary data.</text>
</comment>
<organism evidence="1 2">
    <name type="scientific">Gordonia humi</name>
    <dbReference type="NCBI Taxonomy" id="686429"/>
    <lineage>
        <taxon>Bacteria</taxon>
        <taxon>Bacillati</taxon>
        <taxon>Actinomycetota</taxon>
        <taxon>Actinomycetes</taxon>
        <taxon>Mycobacteriales</taxon>
        <taxon>Gordoniaceae</taxon>
        <taxon>Gordonia</taxon>
    </lineage>
</organism>
<evidence type="ECO:0000313" key="1">
    <source>
        <dbReference type="EMBL" id="MBB4136081.1"/>
    </source>
</evidence>
<protein>
    <submittedName>
        <fullName evidence="1">Uncharacterized protein</fullName>
    </submittedName>
</protein>
<name>A0A840EWW6_9ACTN</name>
<dbReference type="Proteomes" id="UP000551501">
    <property type="component" value="Unassembled WGS sequence"/>
</dbReference>
<evidence type="ECO:0000313" key="2">
    <source>
        <dbReference type="Proteomes" id="UP000551501"/>
    </source>
</evidence>
<dbReference type="EMBL" id="JACIFP010000001">
    <property type="protein sequence ID" value="MBB4136081.1"/>
    <property type="molecule type" value="Genomic_DNA"/>
</dbReference>
<sequence>MADNIPNRVHIDVVGDLVRLSQNGESMFLDPEGLIGLAPAVYALARFVIEAAPHLSEEQRSARLQGLADAVDLHLAEWVDLTEQEN</sequence>
<dbReference type="AlphaFoldDB" id="A0A840EWW6"/>
<proteinExistence type="predicted"/>
<dbReference type="RefSeq" id="WP_183371062.1">
    <property type="nucleotide sequence ID" value="NZ_BAABHL010000040.1"/>
</dbReference>
<keyword evidence="2" id="KW-1185">Reference proteome</keyword>
<accession>A0A840EWW6</accession>